<dbReference type="EMBL" id="SMAF01000001">
    <property type="protein sequence ID" value="TCT01279.1"/>
    <property type="molecule type" value="Genomic_DNA"/>
</dbReference>
<dbReference type="OrthoDB" id="9794842at2"/>
<organism evidence="7 8">
    <name type="scientific">Pseudofulvimonas gallinarii</name>
    <dbReference type="NCBI Taxonomy" id="634155"/>
    <lineage>
        <taxon>Bacteria</taxon>
        <taxon>Pseudomonadati</taxon>
        <taxon>Pseudomonadota</taxon>
        <taxon>Gammaproteobacteria</taxon>
        <taxon>Lysobacterales</taxon>
        <taxon>Rhodanobacteraceae</taxon>
        <taxon>Pseudofulvimonas</taxon>
    </lineage>
</organism>
<dbReference type="GO" id="GO:0009254">
    <property type="term" value="P:peptidoglycan turnover"/>
    <property type="evidence" value="ECO:0007669"/>
    <property type="project" value="TreeGrafter"/>
</dbReference>
<feature type="region of interest" description="Disordered" evidence="5">
    <location>
        <begin position="158"/>
        <end position="178"/>
    </location>
</feature>
<protein>
    <recommendedName>
        <fullName evidence="2">N-acetylmuramoyl-L-alanine amidase</fullName>
        <ecNumber evidence="2">3.5.1.28</ecNumber>
    </recommendedName>
</protein>
<dbReference type="GO" id="GO:0008745">
    <property type="term" value="F:N-acetylmuramoyl-L-alanine amidase activity"/>
    <property type="evidence" value="ECO:0007669"/>
    <property type="project" value="UniProtKB-EC"/>
</dbReference>
<reference evidence="7 8" key="1">
    <citation type="submission" date="2019-03" db="EMBL/GenBank/DDBJ databases">
        <title>Genomic Encyclopedia of Type Strains, Phase IV (KMG-IV): sequencing the most valuable type-strain genomes for metagenomic binning, comparative biology and taxonomic classification.</title>
        <authorList>
            <person name="Goeker M."/>
        </authorList>
    </citation>
    <scope>NUCLEOTIDE SEQUENCE [LARGE SCALE GENOMIC DNA]</scope>
    <source>
        <strain evidence="7 8">DSM 21944</strain>
    </source>
</reference>
<name>A0A4V6RRE5_9GAMM</name>
<evidence type="ECO:0000313" key="8">
    <source>
        <dbReference type="Proteomes" id="UP000294599"/>
    </source>
</evidence>
<dbReference type="EC" id="3.5.1.28" evidence="2"/>
<evidence type="ECO:0000256" key="2">
    <source>
        <dbReference type="ARBA" id="ARBA00011901"/>
    </source>
</evidence>
<sequence length="205" mass="23037">MSHAPPNPTLSPVIDRRLPYAQKLATRATSDIDLAVIHCTELPDLATAREFGERVHYDSGTGNSGHYYIDRDGRIERWVPEDHVAHHVRGWNTRSIGIELVHTGRWPDWYHSRRQVPTEPYPDVQIDALTALLRGLRESLPSLRWIAGHDDLDREQVAASDAPDQSVRRKIDPGPGFPWPRVVAASGLARLDPDSPLPFPAKSDE</sequence>
<gene>
    <name evidence="7" type="ORF">EDC25_101137</name>
</gene>
<keyword evidence="8" id="KW-1185">Reference proteome</keyword>
<feature type="domain" description="N-acetylmuramoyl-L-alanine amidase" evidence="6">
    <location>
        <begin position="22"/>
        <end position="164"/>
    </location>
</feature>
<evidence type="ECO:0000256" key="5">
    <source>
        <dbReference type="SAM" id="MobiDB-lite"/>
    </source>
</evidence>
<keyword evidence="3" id="KW-0378">Hydrolase</keyword>
<dbReference type="GO" id="GO:0019867">
    <property type="term" value="C:outer membrane"/>
    <property type="evidence" value="ECO:0007669"/>
    <property type="project" value="TreeGrafter"/>
</dbReference>
<evidence type="ECO:0000256" key="3">
    <source>
        <dbReference type="ARBA" id="ARBA00022801"/>
    </source>
</evidence>
<proteinExistence type="predicted"/>
<evidence type="ECO:0000256" key="4">
    <source>
        <dbReference type="ARBA" id="ARBA00023316"/>
    </source>
</evidence>
<evidence type="ECO:0000313" key="7">
    <source>
        <dbReference type="EMBL" id="TCT01279.1"/>
    </source>
</evidence>
<dbReference type="SMART" id="SM00644">
    <property type="entry name" value="Ami_2"/>
    <property type="match status" value="1"/>
</dbReference>
<keyword evidence="4" id="KW-0961">Cell wall biogenesis/degradation</keyword>
<dbReference type="PANTHER" id="PTHR30417">
    <property type="entry name" value="N-ACETYLMURAMOYL-L-ALANINE AMIDASE AMID"/>
    <property type="match status" value="1"/>
</dbReference>
<dbReference type="AlphaFoldDB" id="A0A4V6RRE5"/>
<dbReference type="InterPro" id="IPR051206">
    <property type="entry name" value="NAMLAA_amidase_2"/>
</dbReference>
<accession>A0A4V6RRE5</accession>
<dbReference type="SUPFAM" id="SSF55846">
    <property type="entry name" value="N-acetylmuramoyl-L-alanine amidase-like"/>
    <property type="match status" value="1"/>
</dbReference>
<evidence type="ECO:0000256" key="1">
    <source>
        <dbReference type="ARBA" id="ARBA00001561"/>
    </source>
</evidence>
<dbReference type="CDD" id="cd06583">
    <property type="entry name" value="PGRP"/>
    <property type="match status" value="1"/>
</dbReference>
<dbReference type="GO" id="GO:0009253">
    <property type="term" value="P:peptidoglycan catabolic process"/>
    <property type="evidence" value="ECO:0007669"/>
    <property type="project" value="InterPro"/>
</dbReference>
<dbReference type="InterPro" id="IPR002502">
    <property type="entry name" value="Amidase_domain"/>
</dbReference>
<comment type="caution">
    <text evidence="7">The sequence shown here is derived from an EMBL/GenBank/DDBJ whole genome shotgun (WGS) entry which is preliminary data.</text>
</comment>
<dbReference type="RefSeq" id="WP_123521803.1">
    <property type="nucleotide sequence ID" value="NZ_JBHLWF010000005.1"/>
</dbReference>
<evidence type="ECO:0000259" key="6">
    <source>
        <dbReference type="SMART" id="SM00644"/>
    </source>
</evidence>
<comment type="catalytic activity">
    <reaction evidence="1">
        <text>Hydrolyzes the link between N-acetylmuramoyl residues and L-amino acid residues in certain cell-wall glycopeptides.</text>
        <dbReference type="EC" id="3.5.1.28"/>
    </reaction>
</comment>
<dbReference type="Gene3D" id="3.40.80.10">
    <property type="entry name" value="Peptidoglycan recognition protein-like"/>
    <property type="match status" value="1"/>
</dbReference>
<dbReference type="Proteomes" id="UP000294599">
    <property type="component" value="Unassembled WGS sequence"/>
</dbReference>
<dbReference type="PANTHER" id="PTHR30417:SF1">
    <property type="entry name" value="N-ACETYLMURAMOYL-L-ALANINE AMIDASE AMID"/>
    <property type="match status" value="1"/>
</dbReference>
<dbReference type="GO" id="GO:0071555">
    <property type="term" value="P:cell wall organization"/>
    <property type="evidence" value="ECO:0007669"/>
    <property type="project" value="UniProtKB-KW"/>
</dbReference>
<dbReference type="Pfam" id="PF01510">
    <property type="entry name" value="Amidase_2"/>
    <property type="match status" value="1"/>
</dbReference>
<dbReference type="InterPro" id="IPR036505">
    <property type="entry name" value="Amidase/PGRP_sf"/>
</dbReference>